<reference evidence="2 3" key="1">
    <citation type="journal article" date="2019" name="Int. J. Syst. Evol. Microbiol.">
        <title>The Global Catalogue of Microorganisms (GCM) 10K type strain sequencing project: providing services to taxonomists for standard genome sequencing and annotation.</title>
        <authorList>
            <consortium name="The Broad Institute Genomics Platform"/>
            <consortium name="The Broad Institute Genome Sequencing Center for Infectious Disease"/>
            <person name="Wu L."/>
            <person name="Ma J."/>
        </authorList>
    </citation>
    <scope>NUCLEOTIDE SEQUENCE [LARGE SCALE GENOMIC DNA]</scope>
    <source>
        <strain evidence="2 3">CGMCC 1.10593</strain>
    </source>
</reference>
<proteinExistence type="predicted"/>
<gene>
    <name evidence="2" type="ORF">ACFSBW_07140</name>
</gene>
<dbReference type="EMBL" id="JBHUDM010000002">
    <property type="protein sequence ID" value="MFD1641645.1"/>
    <property type="molecule type" value="Genomic_DNA"/>
</dbReference>
<protein>
    <submittedName>
        <fullName evidence="2">Uncharacterized protein</fullName>
    </submittedName>
</protein>
<sequence>MQPTRRRCLAVAGVGIGVGVAGCLSSGSNITYPEQAGGSDGSENSGEGESPGESEEPSGEPINTRLADETMRVYDELRWFETEYDDTMQEYRSRLRDVYTEIESLLETIADEGRLDAQPLEDAETFAADVASTVTEIPEPQFRNHIDFAAVNDDRFPEAKRFRDREDWDRVEEELEYVARIYGNASTVKATEERYSPNPIDNRHYGWLGGDEAGTMFEIRHLSDDPDRHEDADQRLPGHGVYAVSDSSREIEYLDRPMGGRRYDVLSSMDDRFAPFAEPTDRRYRLYVRIHDVATSGSIDPTETDPIPVYGQQYEDLRAAEAAFEAVVADETFDLEIESEVQWGDESWNQVLYTNDGQRFYSYFCRADSYLFAVDPLRTPWEERDDERTELLDGTWLNP</sequence>
<dbReference type="RefSeq" id="WP_256396755.1">
    <property type="nucleotide sequence ID" value="NZ_JANHDJ010000005.1"/>
</dbReference>
<dbReference type="PROSITE" id="PS51257">
    <property type="entry name" value="PROKAR_LIPOPROTEIN"/>
    <property type="match status" value="1"/>
</dbReference>
<accession>A0ABD6D8K2</accession>
<comment type="caution">
    <text evidence="2">The sequence shown here is derived from an EMBL/GenBank/DDBJ whole genome shotgun (WGS) entry which is preliminary data.</text>
</comment>
<dbReference type="Proteomes" id="UP001597052">
    <property type="component" value="Unassembled WGS sequence"/>
</dbReference>
<dbReference type="AlphaFoldDB" id="A0ABD6D8K2"/>
<keyword evidence="3" id="KW-1185">Reference proteome</keyword>
<feature type="region of interest" description="Disordered" evidence="1">
    <location>
        <begin position="27"/>
        <end position="67"/>
    </location>
</feature>
<evidence type="ECO:0000256" key="1">
    <source>
        <dbReference type="SAM" id="MobiDB-lite"/>
    </source>
</evidence>
<organism evidence="2 3">
    <name type="scientific">Halohasta litorea</name>
    <dbReference type="NCBI Taxonomy" id="869891"/>
    <lineage>
        <taxon>Archaea</taxon>
        <taxon>Methanobacteriati</taxon>
        <taxon>Methanobacteriota</taxon>
        <taxon>Stenosarchaea group</taxon>
        <taxon>Halobacteria</taxon>
        <taxon>Halobacteriales</taxon>
        <taxon>Haloferacaceae</taxon>
        <taxon>Halohasta</taxon>
    </lineage>
</organism>
<evidence type="ECO:0000313" key="3">
    <source>
        <dbReference type="Proteomes" id="UP001597052"/>
    </source>
</evidence>
<name>A0ABD6D8K2_9EURY</name>
<evidence type="ECO:0000313" key="2">
    <source>
        <dbReference type="EMBL" id="MFD1641645.1"/>
    </source>
</evidence>